<gene>
    <name evidence="9" type="ORF">BXYJ_LOCUS12218</name>
</gene>
<evidence type="ECO:0000256" key="1">
    <source>
        <dbReference type="ARBA" id="ARBA00007806"/>
    </source>
</evidence>
<dbReference type="Proteomes" id="UP000582659">
    <property type="component" value="Unassembled WGS sequence"/>
</dbReference>
<dbReference type="EMBL" id="CAJFCV020000005">
    <property type="protein sequence ID" value="CAG9124111.1"/>
    <property type="molecule type" value="Genomic_DNA"/>
</dbReference>
<dbReference type="OrthoDB" id="3237269at2759"/>
<feature type="signal peptide" evidence="5">
    <location>
        <begin position="1"/>
        <end position="17"/>
    </location>
</feature>
<keyword evidence="2 4" id="KW-0378">Hydrolase</keyword>
<dbReference type="EMBL" id="CAJFDI010000005">
    <property type="protein sequence ID" value="CAD5232127.1"/>
    <property type="molecule type" value="Genomic_DNA"/>
</dbReference>
<dbReference type="Pfam" id="PF13802">
    <property type="entry name" value="Gal_mutarotas_2"/>
    <property type="match status" value="1"/>
</dbReference>
<dbReference type="Pfam" id="PF21365">
    <property type="entry name" value="Glyco_hydro_31_3rd"/>
    <property type="match status" value="1"/>
</dbReference>
<dbReference type="PANTHER" id="PTHR22762:SF145">
    <property type="entry name" value="GLYCOSIDE HYDROLASE FAMILY 31 N-TERMINAL DOMAIN-CONTAINING PROTEIN"/>
    <property type="match status" value="1"/>
</dbReference>
<dbReference type="Proteomes" id="UP000095284">
    <property type="component" value="Unplaced"/>
</dbReference>
<proteinExistence type="inferred from homology"/>
<sequence>MRVGLLVLALAISWANAADKSKFKSCEQVGFCKRHRQGQERPSYSIIPESVKSNETALLAQLKSSENTLDLAIIVLKDNTLRVFIDESGEPLRARYIPYDAFVGYPEQEKISEVNIEKTKATFVPSKNKKVVVNYSPFWIEVYDKDDLIIAVNSNGLFKFEHFRHQGTDTTKDGEGFWEEKFNSFTDTKPFGSSAISLDVEFFGFKYLYGLPEHAMSLALRSTLPNQIDPYRIFNVDIFEYEMNSPMSLYGGSPLVIAHNKYRTVGAYWFNVADTWVDIHSTALDKGIVSKLVDTFTFNEGQDHAGAHYISEAGVADLFLFLGPTPNDIYRQQANLAGAHPLPSITGIAYHQCRWNYNDEKDVLDVDKNFDKYDIPYDTIWLDIEHTIGKKYFTWDPDRFPNPKEMIKKIEAKGRSVVTIVDPHVKKDDSYPTYKLAKDRDFYVKNAGGQSDFEGDCWPGKSSYLDLLNPEVREYLADRYLLENYEGSTERLWTWNDMNEPSVFTSNEMTMPRDNIHYGGWENREVHNIYGMLYHNSTYFGHLRRSNNKLRPFILTRSFFTGSQRTAAIWTGDNAAEWIHLKATIPMLLSLSIAGFPNVGADVGGFFGNPTEELLVRWYQAGAFQPFFRAHAHLDAKRREPWLFSEETREHIRDAVLRRYQLLPYWYTLFYEHSKTGKPIMRPLWSEFPSDETGFDEEREYLLGNALLVRPVTDPEVKSVSLYLPGYQQVWYDWDTGKMHVSPGAIYTDTPLSKIPVYQRGGTIIPVRHRVRRSAALMRNDPITLYIASELNRDFANGSLYLDDGESYSYKDGDYMHWGYTFKKQSDFLYTITSKNLDKNGQFDPDVYIEKIIIRGVRFYPRNIHLYYDDYNPEDLEFTHDRELRQVVIRKANAFVSRDWRIDIHI</sequence>
<name>A0A1I7RNK3_BURXY</name>
<keyword evidence="5" id="KW-0732">Signal</keyword>
<dbReference type="GO" id="GO:0030246">
    <property type="term" value="F:carbohydrate binding"/>
    <property type="evidence" value="ECO:0007669"/>
    <property type="project" value="InterPro"/>
</dbReference>
<reference evidence="12" key="1">
    <citation type="submission" date="2016-11" db="UniProtKB">
        <authorList>
            <consortium name="WormBaseParasite"/>
        </authorList>
    </citation>
    <scope>IDENTIFICATION</scope>
</reference>
<dbReference type="Gene3D" id="3.20.20.80">
    <property type="entry name" value="Glycosidases"/>
    <property type="match status" value="2"/>
</dbReference>
<evidence type="ECO:0000256" key="3">
    <source>
        <dbReference type="ARBA" id="ARBA00023295"/>
    </source>
</evidence>
<feature type="domain" description="Glycosyl hydrolase family 31 C-terminal" evidence="8">
    <location>
        <begin position="677"/>
        <end position="765"/>
    </location>
</feature>
<dbReference type="AlphaFoldDB" id="A0A1I7RNK3"/>
<evidence type="ECO:0000259" key="6">
    <source>
        <dbReference type="Pfam" id="PF01055"/>
    </source>
</evidence>
<dbReference type="CDD" id="cd06603">
    <property type="entry name" value="GH31_GANC_GANAB_alpha"/>
    <property type="match status" value="1"/>
</dbReference>
<accession>A0A1I7RNK3</accession>
<organism evidence="10 12">
    <name type="scientific">Bursaphelenchus xylophilus</name>
    <name type="common">Pinewood nematode worm</name>
    <name type="synonym">Aphelenchoides xylophilus</name>
    <dbReference type="NCBI Taxonomy" id="6326"/>
    <lineage>
        <taxon>Eukaryota</taxon>
        <taxon>Metazoa</taxon>
        <taxon>Ecdysozoa</taxon>
        <taxon>Nematoda</taxon>
        <taxon>Chromadorea</taxon>
        <taxon>Rhabditida</taxon>
        <taxon>Tylenchina</taxon>
        <taxon>Tylenchomorpha</taxon>
        <taxon>Aphelenchoidea</taxon>
        <taxon>Aphelenchoididae</taxon>
        <taxon>Bursaphelenchus</taxon>
    </lineage>
</organism>
<dbReference type="PANTHER" id="PTHR22762">
    <property type="entry name" value="ALPHA-GLUCOSIDASE"/>
    <property type="match status" value="1"/>
</dbReference>
<dbReference type="Pfam" id="PF01055">
    <property type="entry name" value="Glyco_hydro_31_2nd"/>
    <property type="match status" value="1"/>
</dbReference>
<dbReference type="FunFam" id="2.60.40.1180:FF:000023">
    <property type="entry name" value="neutral alpha-glucosidase AB isoform X2"/>
    <property type="match status" value="1"/>
</dbReference>
<dbReference type="Proteomes" id="UP000659654">
    <property type="component" value="Unassembled WGS sequence"/>
</dbReference>
<evidence type="ECO:0000313" key="9">
    <source>
        <dbReference type="EMBL" id="CAD5232127.1"/>
    </source>
</evidence>
<dbReference type="SUPFAM" id="SSF74650">
    <property type="entry name" value="Galactose mutarotase-like"/>
    <property type="match status" value="1"/>
</dbReference>
<feature type="domain" description="Glycoside hydrolase family 31 N-terminal" evidence="7">
    <location>
        <begin position="71"/>
        <end position="278"/>
    </location>
</feature>
<comment type="similarity">
    <text evidence="1 4">Belongs to the glycosyl hydrolase 31 family.</text>
</comment>
<dbReference type="GO" id="GO:0005975">
    <property type="term" value="P:carbohydrate metabolic process"/>
    <property type="evidence" value="ECO:0007669"/>
    <property type="project" value="InterPro"/>
</dbReference>
<dbReference type="eggNOG" id="KOG1066">
    <property type="taxonomic scope" value="Eukaryota"/>
</dbReference>
<evidence type="ECO:0000256" key="2">
    <source>
        <dbReference type="ARBA" id="ARBA00022801"/>
    </source>
</evidence>
<evidence type="ECO:0000259" key="7">
    <source>
        <dbReference type="Pfam" id="PF13802"/>
    </source>
</evidence>
<dbReference type="SUPFAM" id="SSF51011">
    <property type="entry name" value="Glycosyl hydrolase domain"/>
    <property type="match status" value="1"/>
</dbReference>
<evidence type="ECO:0000256" key="5">
    <source>
        <dbReference type="SAM" id="SignalP"/>
    </source>
</evidence>
<feature type="domain" description="Glycoside hydrolase family 31 TIM barrel" evidence="6">
    <location>
        <begin position="341"/>
        <end position="669"/>
    </location>
</feature>
<dbReference type="WBParaSite" id="BXY_0229000.1">
    <property type="protein sequence ID" value="BXY_0229000.1"/>
    <property type="gene ID" value="BXY_0229000"/>
</dbReference>
<protein>
    <submittedName>
        <fullName evidence="9">(pine wood nematode) hypothetical protein</fullName>
    </submittedName>
    <submittedName>
        <fullName evidence="12">Gal_mutarotas_2 domain-containing protein</fullName>
    </submittedName>
</protein>
<dbReference type="GO" id="GO:0006491">
    <property type="term" value="P:N-glycan processing"/>
    <property type="evidence" value="ECO:0007669"/>
    <property type="project" value="TreeGrafter"/>
</dbReference>
<evidence type="ECO:0000313" key="10">
    <source>
        <dbReference type="Proteomes" id="UP000095284"/>
    </source>
</evidence>
<evidence type="ECO:0000259" key="8">
    <source>
        <dbReference type="Pfam" id="PF21365"/>
    </source>
</evidence>
<dbReference type="InterPro" id="IPR025887">
    <property type="entry name" value="Glyco_hydro_31_N_dom"/>
</dbReference>
<dbReference type="CDD" id="cd14752">
    <property type="entry name" value="GH31_N"/>
    <property type="match status" value="1"/>
</dbReference>
<dbReference type="InterPro" id="IPR017853">
    <property type="entry name" value="GH"/>
</dbReference>
<evidence type="ECO:0000313" key="11">
    <source>
        <dbReference type="Proteomes" id="UP000659654"/>
    </source>
</evidence>
<dbReference type="InterPro" id="IPR011013">
    <property type="entry name" value="Gal_mutarotase_sf_dom"/>
</dbReference>
<keyword evidence="11" id="KW-1185">Reference proteome</keyword>
<keyword evidence="3 4" id="KW-0326">Glycosidase</keyword>
<dbReference type="Gene3D" id="2.60.40.1180">
    <property type="entry name" value="Golgi alpha-mannosidase II"/>
    <property type="match status" value="2"/>
</dbReference>
<dbReference type="GO" id="GO:0090599">
    <property type="term" value="F:alpha-glucosidase activity"/>
    <property type="evidence" value="ECO:0007669"/>
    <property type="project" value="TreeGrafter"/>
</dbReference>
<dbReference type="SUPFAM" id="SSF51445">
    <property type="entry name" value="(Trans)glycosidases"/>
    <property type="match status" value="1"/>
</dbReference>
<feature type="chain" id="PRO_5035359249" evidence="5">
    <location>
        <begin position="18"/>
        <end position="906"/>
    </location>
</feature>
<dbReference type="InterPro" id="IPR013780">
    <property type="entry name" value="Glyco_hydro_b"/>
</dbReference>
<reference evidence="9" key="2">
    <citation type="submission" date="2020-09" db="EMBL/GenBank/DDBJ databases">
        <authorList>
            <person name="Kikuchi T."/>
        </authorList>
    </citation>
    <scope>NUCLEOTIDE SEQUENCE</scope>
    <source>
        <strain evidence="9">Ka4C1</strain>
    </source>
</reference>
<evidence type="ECO:0000313" key="12">
    <source>
        <dbReference type="WBParaSite" id="BXY_0229000.1"/>
    </source>
</evidence>
<dbReference type="InterPro" id="IPR000322">
    <property type="entry name" value="Glyco_hydro_31_TIM"/>
</dbReference>
<dbReference type="SMR" id="A0A1I7RNK3"/>
<dbReference type="InterPro" id="IPR048395">
    <property type="entry name" value="Glyco_hydro_31_C"/>
</dbReference>
<dbReference type="Gene3D" id="2.60.40.1760">
    <property type="entry name" value="glycosyl hydrolase (family 31)"/>
    <property type="match status" value="1"/>
</dbReference>
<evidence type="ECO:0000256" key="4">
    <source>
        <dbReference type="RuleBase" id="RU361185"/>
    </source>
</evidence>